<sequence>MFISIYLSIYLSIFEIFFQMIKCRELFERKRKNSPLSHRSMFSLLLLSFPPLSLIYKHVKKVTCPDGFAFRKFNRQDVFYFRLASFHPKSENQNQILFLSSEISRWRPMRVKKRYSNARNATISWTWHRRHCHVFILSAGRVPVTDDELRLAPFLVKSLRRHHLESSEWKCDFCSEDGVQSAGQIWCKDCEKFLCQNCNRIHKRLELTHNWEDLSGVSRGEAIRVITTDDCRQHHKCKDAFCDRCNVCLCDACYENHVTASPQCPPRPLSVREKASKEKESGPTLEQQLRQFEIHIRATNEQTRRSIDQLSTDCDSECSKLWQDFETFVEKARIKLGELCDNMREAASEQKRQWRLFLKEREDLLGKVKIWSDTLRHLLTDDADDEDVVSGLRLYRAELSAWLRQSFAPLEKIRWVVTFPKWCHDSLELLKKEMIDFTLETSGHLQLKRQCCLQDSKPLWISSIITDDKDNHVFVCHWNGESIQEFTETGVLVGQFRLTDGGEGFCPWDMCRLSDDILVVSCPRGFFFSFSLSVFFLLFLFFSFFSFSLIFFLFSFLCFSFFFFNIFFVSLLFLHFKIFFLLFFSFSFSIFTSFFFFCRFLYLSGALLGISGSVSITFLFTRTLQRA</sequence>
<evidence type="ECO:0000313" key="4">
    <source>
        <dbReference type="EMBL" id="CAE1272263.1"/>
    </source>
</evidence>
<evidence type="ECO:0000313" key="5">
    <source>
        <dbReference type="Proteomes" id="UP000597762"/>
    </source>
</evidence>
<protein>
    <recommendedName>
        <fullName evidence="3">B box-type domain-containing protein</fullName>
    </recommendedName>
</protein>
<keyword evidence="1" id="KW-0862">Zinc</keyword>
<keyword evidence="1" id="KW-0479">Metal-binding</keyword>
<evidence type="ECO:0000259" key="3">
    <source>
        <dbReference type="PROSITE" id="PS50119"/>
    </source>
</evidence>
<keyword evidence="2" id="KW-0812">Transmembrane</keyword>
<keyword evidence="5" id="KW-1185">Reference proteome</keyword>
<dbReference type="PANTHER" id="PTHR25462">
    <property type="entry name" value="BONUS, ISOFORM C-RELATED"/>
    <property type="match status" value="1"/>
</dbReference>
<dbReference type="PANTHER" id="PTHR25462:SF296">
    <property type="entry name" value="MEIOTIC P26, ISOFORM F"/>
    <property type="match status" value="1"/>
</dbReference>
<comment type="caution">
    <text evidence="4">The sequence shown here is derived from an EMBL/GenBank/DDBJ whole genome shotgun (WGS) entry which is preliminary data.</text>
</comment>
<feature type="transmembrane region" description="Helical" evidence="2">
    <location>
        <begin position="6"/>
        <end position="24"/>
    </location>
</feature>
<gene>
    <name evidence="4" type="ORF">SPHA_37609</name>
</gene>
<feature type="transmembrane region" description="Helical" evidence="2">
    <location>
        <begin position="605"/>
        <end position="624"/>
    </location>
</feature>
<reference evidence="4" key="1">
    <citation type="submission" date="2021-01" db="EMBL/GenBank/DDBJ databases">
        <authorList>
            <person name="Li R."/>
            <person name="Bekaert M."/>
        </authorList>
    </citation>
    <scope>NUCLEOTIDE SEQUENCE</scope>
    <source>
        <strain evidence="4">Farmed</strain>
    </source>
</reference>
<evidence type="ECO:0000256" key="2">
    <source>
        <dbReference type="SAM" id="Phobius"/>
    </source>
</evidence>
<proteinExistence type="predicted"/>
<dbReference type="OrthoDB" id="6105938at2759"/>
<dbReference type="InterPro" id="IPR000315">
    <property type="entry name" value="Znf_B-box"/>
</dbReference>
<dbReference type="GO" id="GO:0008270">
    <property type="term" value="F:zinc ion binding"/>
    <property type="evidence" value="ECO:0007669"/>
    <property type="project" value="UniProtKB-KW"/>
</dbReference>
<dbReference type="PROSITE" id="PS50119">
    <property type="entry name" value="ZF_BBOX"/>
    <property type="match status" value="1"/>
</dbReference>
<dbReference type="Gene3D" id="3.30.160.60">
    <property type="entry name" value="Classic Zinc Finger"/>
    <property type="match status" value="1"/>
</dbReference>
<evidence type="ECO:0000256" key="1">
    <source>
        <dbReference type="PROSITE-ProRule" id="PRU00024"/>
    </source>
</evidence>
<dbReference type="InterPro" id="IPR047153">
    <property type="entry name" value="TRIM45/56/19-like"/>
</dbReference>
<name>A0A812CPA2_ACAPH</name>
<feature type="domain" description="B box-type" evidence="3">
    <location>
        <begin position="169"/>
        <end position="214"/>
    </location>
</feature>
<feature type="transmembrane region" description="Helical" evidence="2">
    <location>
        <begin position="549"/>
        <end position="572"/>
    </location>
</feature>
<keyword evidence="2" id="KW-1133">Transmembrane helix</keyword>
<dbReference type="EMBL" id="CAHIKZ030001679">
    <property type="protein sequence ID" value="CAE1272263.1"/>
    <property type="molecule type" value="Genomic_DNA"/>
</dbReference>
<accession>A0A812CPA2</accession>
<organism evidence="4 5">
    <name type="scientific">Acanthosepion pharaonis</name>
    <name type="common">Pharaoh cuttlefish</name>
    <name type="synonym">Sepia pharaonis</name>
    <dbReference type="NCBI Taxonomy" id="158019"/>
    <lineage>
        <taxon>Eukaryota</taxon>
        <taxon>Metazoa</taxon>
        <taxon>Spiralia</taxon>
        <taxon>Lophotrochozoa</taxon>
        <taxon>Mollusca</taxon>
        <taxon>Cephalopoda</taxon>
        <taxon>Coleoidea</taxon>
        <taxon>Decapodiformes</taxon>
        <taxon>Sepiida</taxon>
        <taxon>Sepiina</taxon>
        <taxon>Sepiidae</taxon>
        <taxon>Acanthosepion</taxon>
    </lineage>
</organism>
<keyword evidence="2" id="KW-0472">Membrane</keyword>
<keyword evidence="1" id="KW-0863">Zinc-finger</keyword>
<dbReference type="AlphaFoldDB" id="A0A812CPA2"/>
<dbReference type="Proteomes" id="UP000597762">
    <property type="component" value="Unassembled WGS sequence"/>
</dbReference>